<reference evidence="1 2" key="2">
    <citation type="submission" date="2009-02" db="EMBL/GenBank/DDBJ databases">
        <title>Draft genome sequence of Holdemania filiformis DSM 12042.</title>
        <authorList>
            <person name="Sudarsanam P."/>
            <person name="Ley R."/>
            <person name="Guruge J."/>
            <person name="Turnbaugh P.J."/>
            <person name="Mahowald M."/>
            <person name="Liep D."/>
            <person name="Gordon J."/>
        </authorList>
    </citation>
    <scope>NUCLEOTIDE SEQUENCE [LARGE SCALE GENOMIC DNA]</scope>
    <source>
        <strain evidence="1 2">DSM 12042</strain>
    </source>
</reference>
<comment type="caution">
    <text evidence="1">The sequence shown here is derived from an EMBL/GenBank/DDBJ whole genome shotgun (WGS) entry which is preliminary data.</text>
</comment>
<dbReference type="Proteomes" id="UP000005950">
    <property type="component" value="Unassembled WGS sequence"/>
</dbReference>
<dbReference type="AlphaFoldDB" id="B9YDG5"/>
<gene>
    <name evidence="1" type="ORF">HOLDEFILI_03888</name>
</gene>
<dbReference type="EMBL" id="ACCF01000244">
    <property type="protein sequence ID" value="EEF65978.1"/>
    <property type="molecule type" value="Genomic_DNA"/>
</dbReference>
<reference evidence="1 2" key="1">
    <citation type="submission" date="2008-12" db="EMBL/GenBank/DDBJ databases">
        <authorList>
            <person name="Fulton L."/>
            <person name="Clifton S."/>
            <person name="Fulton B."/>
            <person name="Xu J."/>
            <person name="Minx P."/>
            <person name="Pepin K.H."/>
            <person name="Johnson M."/>
            <person name="Bhonagiri V."/>
            <person name="Nash W.E."/>
            <person name="Mardis E.R."/>
            <person name="Wilson R.K."/>
        </authorList>
    </citation>
    <scope>NUCLEOTIDE SEQUENCE [LARGE SCALE GENOMIC DNA]</scope>
    <source>
        <strain evidence="1 2">DSM 12042</strain>
    </source>
</reference>
<dbReference type="HOGENOM" id="CLU_3310939_0_0_9"/>
<sequence>MKDGFSHSRNADFIGFSGWKKILLPPNIYYFLLTAYPSQ</sequence>
<protein>
    <submittedName>
        <fullName evidence="1">Uncharacterized protein</fullName>
    </submittedName>
</protein>
<accession>B9YDG5</accession>
<evidence type="ECO:0000313" key="1">
    <source>
        <dbReference type="EMBL" id="EEF65978.1"/>
    </source>
</evidence>
<organism evidence="1 2">
    <name type="scientific">Holdemania filiformis DSM 12042</name>
    <dbReference type="NCBI Taxonomy" id="545696"/>
    <lineage>
        <taxon>Bacteria</taxon>
        <taxon>Bacillati</taxon>
        <taxon>Bacillota</taxon>
        <taxon>Erysipelotrichia</taxon>
        <taxon>Erysipelotrichales</taxon>
        <taxon>Erysipelotrichaceae</taxon>
        <taxon>Holdemania</taxon>
    </lineage>
</organism>
<proteinExistence type="predicted"/>
<name>B9YDG5_9FIRM</name>
<evidence type="ECO:0000313" key="2">
    <source>
        <dbReference type="Proteomes" id="UP000005950"/>
    </source>
</evidence>